<name>K6WBW9_9MICO</name>
<gene>
    <name evidence="2" type="ORF">KILIM_046_00140</name>
</gene>
<dbReference type="Gene3D" id="3.40.50.80">
    <property type="entry name" value="Nucleotide-binding domain of ferredoxin-NADP reductase (FNR) module"/>
    <property type="match status" value="1"/>
</dbReference>
<dbReference type="Proteomes" id="UP000008366">
    <property type="component" value="Unassembled WGS sequence"/>
</dbReference>
<accession>K6WBW9</accession>
<dbReference type="RefSeq" id="WP_006593262.1">
    <property type="nucleotide sequence ID" value="NZ_BAHD01000046.1"/>
</dbReference>
<dbReference type="Gene3D" id="2.40.30.10">
    <property type="entry name" value="Translation factors"/>
    <property type="match status" value="1"/>
</dbReference>
<dbReference type="PROSITE" id="PS51384">
    <property type="entry name" value="FAD_FR"/>
    <property type="match status" value="1"/>
</dbReference>
<sequence length="258" mass="27595">MAIRDSRRRRGPARCTVTAVSRPTPRMVRVQLRGDDLVGVMATGPDQRVKLAFPTGRTFGDDQAEAGAARRRRRTYTLLDLDSENGTAAVEFVVHGGGLAGDWAEQALPGDEVDVTGPVGTYEIDREAAGHLLICDETGIPAARAIVAELLEVGATDLRVYVEVADEAERVPLPIREVTWLPRGDRRPGEPMAALADDLTCPADTQVWIAGEAAAVRTLRTHLVAGLGLDRRRVSAVAYWAAGHAEGDPAAGRPGEHA</sequence>
<dbReference type="GO" id="GO:0016491">
    <property type="term" value="F:oxidoreductase activity"/>
    <property type="evidence" value="ECO:0007669"/>
    <property type="project" value="InterPro"/>
</dbReference>
<dbReference type="InterPro" id="IPR007037">
    <property type="entry name" value="SIP_rossman_dom"/>
</dbReference>
<dbReference type="PANTHER" id="PTHR30157:SF0">
    <property type="entry name" value="NADPH-DEPENDENT FERRIC-CHELATE REDUCTASE"/>
    <property type="match status" value="1"/>
</dbReference>
<comment type="caution">
    <text evidence="2">The sequence shown here is derived from an EMBL/GenBank/DDBJ whole genome shotgun (WGS) entry which is preliminary data.</text>
</comment>
<dbReference type="InterPro" id="IPR017927">
    <property type="entry name" value="FAD-bd_FR_type"/>
</dbReference>
<dbReference type="SUPFAM" id="SSF63380">
    <property type="entry name" value="Riboflavin synthase domain-like"/>
    <property type="match status" value="1"/>
</dbReference>
<protein>
    <submittedName>
        <fullName evidence="2">Putative siderophore-interacting protein</fullName>
    </submittedName>
</protein>
<evidence type="ECO:0000313" key="3">
    <source>
        <dbReference type="Proteomes" id="UP000008366"/>
    </source>
</evidence>
<dbReference type="SUPFAM" id="SSF52343">
    <property type="entry name" value="Ferredoxin reductase-like, C-terminal NADP-linked domain"/>
    <property type="match status" value="1"/>
</dbReference>
<dbReference type="PANTHER" id="PTHR30157">
    <property type="entry name" value="FERRIC REDUCTASE, NADPH-DEPENDENT"/>
    <property type="match status" value="1"/>
</dbReference>
<dbReference type="InterPro" id="IPR017938">
    <property type="entry name" value="Riboflavin_synthase-like_b-brl"/>
</dbReference>
<proteinExistence type="predicted"/>
<dbReference type="Pfam" id="PF08021">
    <property type="entry name" value="FAD_binding_9"/>
    <property type="match status" value="1"/>
</dbReference>
<dbReference type="STRING" id="1184609.KILIM_046_00140"/>
<dbReference type="EMBL" id="BAHD01000046">
    <property type="protein sequence ID" value="GAB96730.1"/>
    <property type="molecule type" value="Genomic_DNA"/>
</dbReference>
<dbReference type="CDD" id="cd06193">
    <property type="entry name" value="siderophore_interacting"/>
    <property type="match status" value="1"/>
</dbReference>
<dbReference type="AlphaFoldDB" id="K6WBW9"/>
<organism evidence="2 3">
    <name type="scientific">Kineosphaera limosa NBRC 100340</name>
    <dbReference type="NCBI Taxonomy" id="1184609"/>
    <lineage>
        <taxon>Bacteria</taxon>
        <taxon>Bacillati</taxon>
        <taxon>Actinomycetota</taxon>
        <taxon>Actinomycetes</taxon>
        <taxon>Micrococcales</taxon>
        <taxon>Dermatophilaceae</taxon>
        <taxon>Kineosphaera</taxon>
    </lineage>
</organism>
<dbReference type="OrthoDB" id="3291337at2"/>
<dbReference type="InterPro" id="IPR039374">
    <property type="entry name" value="SIP_fam"/>
</dbReference>
<evidence type="ECO:0000259" key="1">
    <source>
        <dbReference type="PROSITE" id="PS51384"/>
    </source>
</evidence>
<feature type="domain" description="FAD-binding FR-type" evidence="1">
    <location>
        <begin position="10"/>
        <end position="125"/>
    </location>
</feature>
<evidence type="ECO:0000313" key="2">
    <source>
        <dbReference type="EMBL" id="GAB96730.1"/>
    </source>
</evidence>
<dbReference type="Pfam" id="PF04954">
    <property type="entry name" value="SIP"/>
    <property type="match status" value="1"/>
</dbReference>
<dbReference type="eggNOG" id="COG2375">
    <property type="taxonomic scope" value="Bacteria"/>
</dbReference>
<reference evidence="2 3" key="1">
    <citation type="submission" date="2012-08" db="EMBL/GenBank/DDBJ databases">
        <title>Whole genome shotgun sequence of Kineosphaera limosa NBRC 100340.</title>
        <authorList>
            <person name="Yoshida I."/>
            <person name="Isaki S."/>
            <person name="Hosoyama A."/>
            <person name="Tsuchikane K."/>
            <person name="Katsumata H."/>
            <person name="Ando Y."/>
            <person name="Ohji S."/>
            <person name="Hamada M."/>
            <person name="Tamura T."/>
            <person name="Yamazoe A."/>
            <person name="Yamazaki S."/>
            <person name="Fujita N."/>
        </authorList>
    </citation>
    <scope>NUCLEOTIDE SEQUENCE [LARGE SCALE GENOMIC DNA]</scope>
    <source>
        <strain evidence="2 3">NBRC 100340</strain>
    </source>
</reference>
<dbReference type="InterPro" id="IPR039261">
    <property type="entry name" value="FNR_nucleotide-bd"/>
</dbReference>
<dbReference type="InterPro" id="IPR013113">
    <property type="entry name" value="SIP_FAD-bd"/>
</dbReference>
<keyword evidence="3" id="KW-1185">Reference proteome</keyword>